<evidence type="ECO:0000313" key="1">
    <source>
        <dbReference type="EMBL" id="CAE7253146.1"/>
    </source>
</evidence>
<comment type="caution">
    <text evidence="1">The sequence shown here is derived from an EMBL/GenBank/DDBJ whole genome shotgun (WGS) entry which is preliminary data.</text>
</comment>
<protein>
    <submittedName>
        <fullName evidence="1">Uncharacterized protein</fullName>
    </submittedName>
</protein>
<accession>A0A812LVQ8</accession>
<evidence type="ECO:0000313" key="2">
    <source>
        <dbReference type="Proteomes" id="UP000604046"/>
    </source>
</evidence>
<keyword evidence="2" id="KW-1185">Reference proteome</keyword>
<proteinExistence type="predicted"/>
<sequence>MRSKLDVAPNMMVMVGLFRKPSLRVASAFNHFMAGRGDITEFAGFSRGLVTKLLAGEKGYTPVHCEFAYHDRFVNWTRDCSSYYCQECVRSAEEDLPKALQRLHGFAFIGLMEHFELSVCLFHAMFGGKCLPIEFVNMRKGVEHQDPMQLANALSGHEDPYDNAVYQAASEIFWRNVERFNANDATCAR</sequence>
<dbReference type="Proteomes" id="UP000604046">
    <property type="component" value="Unassembled WGS sequence"/>
</dbReference>
<dbReference type="Gene3D" id="3.40.50.300">
    <property type="entry name" value="P-loop containing nucleotide triphosphate hydrolases"/>
    <property type="match status" value="1"/>
</dbReference>
<gene>
    <name evidence="1" type="ORF">SNAT2548_LOCUS12717</name>
</gene>
<dbReference type="AlphaFoldDB" id="A0A812LVQ8"/>
<name>A0A812LVQ8_9DINO</name>
<dbReference type="EMBL" id="CAJNDS010001236">
    <property type="protein sequence ID" value="CAE7253146.1"/>
    <property type="molecule type" value="Genomic_DNA"/>
</dbReference>
<dbReference type="InterPro" id="IPR027417">
    <property type="entry name" value="P-loop_NTPase"/>
</dbReference>
<organism evidence="1 2">
    <name type="scientific">Symbiodinium natans</name>
    <dbReference type="NCBI Taxonomy" id="878477"/>
    <lineage>
        <taxon>Eukaryota</taxon>
        <taxon>Sar</taxon>
        <taxon>Alveolata</taxon>
        <taxon>Dinophyceae</taxon>
        <taxon>Suessiales</taxon>
        <taxon>Symbiodiniaceae</taxon>
        <taxon>Symbiodinium</taxon>
    </lineage>
</organism>
<dbReference type="OrthoDB" id="429196at2759"/>
<reference evidence="1" key="1">
    <citation type="submission" date="2021-02" db="EMBL/GenBank/DDBJ databases">
        <authorList>
            <person name="Dougan E. K."/>
            <person name="Rhodes N."/>
            <person name="Thang M."/>
            <person name="Chan C."/>
        </authorList>
    </citation>
    <scope>NUCLEOTIDE SEQUENCE</scope>
</reference>